<comment type="function">
    <text evidence="14 19">Joins adenosylcobinamide-GDP and alpha-ribazole to generate adenosylcobalamin (Ado-cobalamin). Also synthesizes adenosylcobalamin 5'-phosphate from adenosylcobinamide-GDP and alpha-ribazole 5'-phosphate.</text>
</comment>
<evidence type="ECO:0000256" key="15">
    <source>
        <dbReference type="ARBA" id="ARBA00032605"/>
    </source>
</evidence>
<evidence type="ECO:0000256" key="9">
    <source>
        <dbReference type="ARBA" id="ARBA00022679"/>
    </source>
</evidence>
<comment type="pathway">
    <text evidence="3 19">Cofactor biosynthesis; adenosylcobalamin biosynthesis; adenosylcobalamin from cob(II)yrinate a,c-diamide: step 7/7.</text>
</comment>
<dbReference type="InterPro" id="IPR003805">
    <property type="entry name" value="CobS"/>
</dbReference>
<protein>
    <recommendedName>
        <fullName evidence="6 19">Adenosylcobinamide-GDP ribazoletransferase</fullName>
        <ecNumber evidence="5 19">2.7.8.26</ecNumber>
    </recommendedName>
    <alternativeName>
        <fullName evidence="16 19">Cobalamin synthase</fullName>
    </alternativeName>
    <alternativeName>
        <fullName evidence="15 19">Cobalamin-5'-phosphate synthase</fullName>
    </alternativeName>
</protein>
<evidence type="ECO:0000256" key="19">
    <source>
        <dbReference type="HAMAP-Rule" id="MF_00719"/>
    </source>
</evidence>
<dbReference type="GO" id="GO:0005886">
    <property type="term" value="C:plasma membrane"/>
    <property type="evidence" value="ECO:0007669"/>
    <property type="project" value="UniProtKB-SubCell"/>
</dbReference>
<proteinExistence type="inferred from homology"/>
<comment type="cofactor">
    <cofactor evidence="1 19">
        <name>Mg(2+)</name>
        <dbReference type="ChEBI" id="CHEBI:18420"/>
    </cofactor>
</comment>
<evidence type="ECO:0000256" key="4">
    <source>
        <dbReference type="ARBA" id="ARBA00010561"/>
    </source>
</evidence>
<evidence type="ECO:0000256" key="16">
    <source>
        <dbReference type="ARBA" id="ARBA00032853"/>
    </source>
</evidence>
<name>A0A1V8ZYZ1_SACPI</name>
<feature type="transmembrane region" description="Helical" evidence="19">
    <location>
        <begin position="218"/>
        <end position="241"/>
    </location>
</feature>
<keyword evidence="8 19" id="KW-0169">Cobalamin biosynthesis</keyword>
<keyword evidence="10 19" id="KW-0812">Transmembrane</keyword>
<feature type="transmembrane region" description="Helical" evidence="19">
    <location>
        <begin position="193"/>
        <end position="211"/>
    </location>
</feature>
<evidence type="ECO:0000256" key="8">
    <source>
        <dbReference type="ARBA" id="ARBA00022573"/>
    </source>
</evidence>
<dbReference type="UniPathway" id="UPA00148">
    <property type="reaction ID" value="UER00238"/>
</dbReference>
<evidence type="ECO:0000313" key="20">
    <source>
        <dbReference type="EMBL" id="OQO90137.1"/>
    </source>
</evidence>
<feature type="transmembrane region" description="Helical" evidence="19">
    <location>
        <begin position="20"/>
        <end position="45"/>
    </location>
</feature>
<feature type="transmembrane region" description="Helical" evidence="19">
    <location>
        <begin position="161"/>
        <end position="187"/>
    </location>
</feature>
<accession>A0A1V8ZYZ1</accession>
<dbReference type="EMBL" id="MWIH01000008">
    <property type="protein sequence ID" value="OQO90137.1"/>
    <property type="molecule type" value="Genomic_DNA"/>
</dbReference>
<gene>
    <name evidence="19" type="primary">cobS</name>
    <name evidence="20" type="ORF">B1813_19160</name>
</gene>
<evidence type="ECO:0000256" key="18">
    <source>
        <dbReference type="ARBA" id="ARBA00049504"/>
    </source>
</evidence>
<keyword evidence="13 19" id="KW-0472">Membrane</keyword>
<comment type="caution">
    <text evidence="20">The sequence shown here is derived from an EMBL/GenBank/DDBJ whole genome shotgun (WGS) entry which is preliminary data.</text>
</comment>
<evidence type="ECO:0000256" key="11">
    <source>
        <dbReference type="ARBA" id="ARBA00022842"/>
    </source>
</evidence>
<evidence type="ECO:0000313" key="21">
    <source>
        <dbReference type="Proteomes" id="UP000192591"/>
    </source>
</evidence>
<comment type="catalytic activity">
    <reaction evidence="18 19">
        <text>alpha-ribazole 5'-phosphate + adenosylcob(III)inamide-GDP = adenosylcob(III)alamin 5'-phosphate + GMP + H(+)</text>
        <dbReference type="Rhea" id="RHEA:23560"/>
        <dbReference type="ChEBI" id="CHEBI:15378"/>
        <dbReference type="ChEBI" id="CHEBI:57918"/>
        <dbReference type="ChEBI" id="CHEBI:58115"/>
        <dbReference type="ChEBI" id="CHEBI:60487"/>
        <dbReference type="ChEBI" id="CHEBI:60493"/>
        <dbReference type="EC" id="2.7.8.26"/>
    </reaction>
</comment>
<dbReference type="EC" id="2.7.8.26" evidence="5 19"/>
<dbReference type="HAMAP" id="MF_00719">
    <property type="entry name" value="CobS"/>
    <property type="match status" value="1"/>
</dbReference>
<dbReference type="Pfam" id="PF02654">
    <property type="entry name" value="CobS"/>
    <property type="match status" value="1"/>
</dbReference>
<sequence>MALGTLTAWRVPAPRAIDRAVGGVAMLLAPMAAIPLAVLAGLVVYTGDVLGLPPLLTAALAVGSVCLGNRGLHLDGLSDTADALAASYDRERALEVMHRGDAGPMGAATLVLVLLAQCAALAGAVASGHGVAAVVLALVASRAVVPACCARGVPAAQRSGLGVMVAGTVPPLVAVTVGVVLAAVAALLPGLPWWQGPVAVVLGFAAAGALLHRCVTRFGGITGDVLGACIEAAALAMFVGLST</sequence>
<dbReference type="PANTHER" id="PTHR34148">
    <property type="entry name" value="ADENOSYLCOBINAMIDE-GDP RIBAZOLETRANSFERASE"/>
    <property type="match status" value="1"/>
</dbReference>
<dbReference type="GO" id="GO:0009236">
    <property type="term" value="P:cobalamin biosynthetic process"/>
    <property type="evidence" value="ECO:0007669"/>
    <property type="project" value="UniProtKB-UniRule"/>
</dbReference>
<evidence type="ECO:0000256" key="3">
    <source>
        <dbReference type="ARBA" id="ARBA00004663"/>
    </source>
</evidence>
<dbReference type="Proteomes" id="UP000192591">
    <property type="component" value="Unassembled WGS sequence"/>
</dbReference>
<evidence type="ECO:0000256" key="12">
    <source>
        <dbReference type="ARBA" id="ARBA00022989"/>
    </source>
</evidence>
<dbReference type="AlphaFoldDB" id="A0A1V8ZYZ1"/>
<evidence type="ECO:0000256" key="7">
    <source>
        <dbReference type="ARBA" id="ARBA00022475"/>
    </source>
</evidence>
<feature type="transmembrane region" description="Helical" evidence="19">
    <location>
        <begin position="107"/>
        <end position="125"/>
    </location>
</feature>
<comment type="catalytic activity">
    <reaction evidence="17 19">
        <text>alpha-ribazole + adenosylcob(III)inamide-GDP = adenosylcob(III)alamin + GMP + H(+)</text>
        <dbReference type="Rhea" id="RHEA:16049"/>
        <dbReference type="ChEBI" id="CHEBI:10329"/>
        <dbReference type="ChEBI" id="CHEBI:15378"/>
        <dbReference type="ChEBI" id="CHEBI:18408"/>
        <dbReference type="ChEBI" id="CHEBI:58115"/>
        <dbReference type="ChEBI" id="CHEBI:60487"/>
        <dbReference type="EC" id="2.7.8.26"/>
    </reaction>
</comment>
<keyword evidence="9 19" id="KW-0808">Transferase</keyword>
<dbReference type="PANTHER" id="PTHR34148:SF1">
    <property type="entry name" value="ADENOSYLCOBINAMIDE-GDP RIBAZOLETRANSFERASE"/>
    <property type="match status" value="1"/>
</dbReference>
<keyword evidence="21" id="KW-1185">Reference proteome</keyword>
<dbReference type="GO" id="GO:0008818">
    <property type="term" value="F:cobalamin 5'-phosphate synthase activity"/>
    <property type="evidence" value="ECO:0007669"/>
    <property type="project" value="UniProtKB-UniRule"/>
</dbReference>
<evidence type="ECO:0000256" key="17">
    <source>
        <dbReference type="ARBA" id="ARBA00048623"/>
    </source>
</evidence>
<dbReference type="STRING" id="1962155.B1813_19160"/>
<dbReference type="GO" id="GO:0051073">
    <property type="term" value="F:adenosylcobinamide-GDP ribazoletransferase activity"/>
    <property type="evidence" value="ECO:0007669"/>
    <property type="project" value="UniProtKB-UniRule"/>
</dbReference>
<evidence type="ECO:0000256" key="10">
    <source>
        <dbReference type="ARBA" id="ARBA00022692"/>
    </source>
</evidence>
<evidence type="ECO:0000256" key="13">
    <source>
        <dbReference type="ARBA" id="ARBA00023136"/>
    </source>
</evidence>
<organism evidence="20 21">
    <name type="scientific">Saccharomonospora piscinae</name>
    <dbReference type="NCBI Taxonomy" id="687388"/>
    <lineage>
        <taxon>Bacteria</taxon>
        <taxon>Bacillati</taxon>
        <taxon>Actinomycetota</taxon>
        <taxon>Actinomycetes</taxon>
        <taxon>Pseudonocardiales</taxon>
        <taxon>Pseudonocardiaceae</taxon>
        <taxon>Saccharomonospora</taxon>
    </lineage>
</organism>
<keyword evidence="11 19" id="KW-0460">Magnesium</keyword>
<evidence type="ECO:0000256" key="5">
    <source>
        <dbReference type="ARBA" id="ARBA00013200"/>
    </source>
</evidence>
<evidence type="ECO:0000256" key="6">
    <source>
        <dbReference type="ARBA" id="ARBA00015850"/>
    </source>
</evidence>
<evidence type="ECO:0000256" key="14">
    <source>
        <dbReference type="ARBA" id="ARBA00025228"/>
    </source>
</evidence>
<keyword evidence="7 19" id="KW-1003">Cell membrane</keyword>
<keyword evidence="12 19" id="KW-1133">Transmembrane helix</keyword>
<evidence type="ECO:0000256" key="2">
    <source>
        <dbReference type="ARBA" id="ARBA00004651"/>
    </source>
</evidence>
<comment type="subcellular location">
    <subcellularLocation>
        <location evidence="2 19">Cell membrane</location>
        <topology evidence="2 19">Multi-pass membrane protein</topology>
    </subcellularLocation>
</comment>
<reference evidence="20 21" key="1">
    <citation type="submission" date="2017-02" db="EMBL/GenBank/DDBJ databases">
        <title>Draft genome of Saccharomonospora sp. 154.</title>
        <authorList>
            <person name="Alonso-Carmona G.S."/>
            <person name="De La Haba R."/>
            <person name="Vera-Gargallo B."/>
            <person name="Sandoval-Trujillo A.H."/>
            <person name="Ramirez-Duran N."/>
            <person name="Ventosa A."/>
        </authorList>
    </citation>
    <scope>NUCLEOTIDE SEQUENCE [LARGE SCALE GENOMIC DNA]</scope>
    <source>
        <strain evidence="20 21">LRS4.154</strain>
    </source>
</reference>
<comment type="similarity">
    <text evidence="4 19">Belongs to the CobS family.</text>
</comment>
<evidence type="ECO:0000256" key="1">
    <source>
        <dbReference type="ARBA" id="ARBA00001946"/>
    </source>
</evidence>